<feature type="region of interest" description="Disordered" evidence="1">
    <location>
        <begin position="398"/>
        <end position="418"/>
    </location>
</feature>
<dbReference type="PROSITE" id="PS51159">
    <property type="entry name" value="CBM21"/>
    <property type="match status" value="1"/>
</dbReference>
<dbReference type="EMBL" id="PUHR01000009">
    <property type="protein sequence ID" value="KAG0671708.1"/>
    <property type="molecule type" value="Genomic_DNA"/>
</dbReference>
<dbReference type="InterPro" id="IPR038175">
    <property type="entry name" value="CBM21_dom_sf"/>
</dbReference>
<comment type="caution">
    <text evidence="3">The sequence shown here is derived from an EMBL/GenBank/DDBJ whole genome shotgun (WGS) entry which is preliminary data.</text>
</comment>
<dbReference type="AlphaFoldDB" id="A0A9P7BCW1"/>
<accession>A0A9P7BCW1</accession>
<evidence type="ECO:0000256" key="1">
    <source>
        <dbReference type="SAM" id="MobiDB-lite"/>
    </source>
</evidence>
<proteinExistence type="predicted"/>
<dbReference type="Pfam" id="PF03370">
    <property type="entry name" value="CBM_21"/>
    <property type="match status" value="1"/>
</dbReference>
<dbReference type="Proteomes" id="UP000750334">
    <property type="component" value="Unassembled WGS sequence"/>
</dbReference>
<dbReference type="InterPro" id="IPR005036">
    <property type="entry name" value="CBM21_dom"/>
</dbReference>
<evidence type="ECO:0000313" key="3">
    <source>
        <dbReference type="EMBL" id="KAG0671708.1"/>
    </source>
</evidence>
<dbReference type="GO" id="GO:0000164">
    <property type="term" value="C:protein phosphatase type 1 complex"/>
    <property type="evidence" value="ECO:0007669"/>
    <property type="project" value="TreeGrafter"/>
</dbReference>
<keyword evidence="4" id="KW-1185">Reference proteome</keyword>
<dbReference type="PANTHER" id="PTHR12307">
    <property type="entry name" value="PROTEIN PHOSPHATASE 1 REGULATORY SUBUNIT"/>
    <property type="match status" value="1"/>
</dbReference>
<reference evidence="3 4" key="1">
    <citation type="submission" date="2020-11" db="EMBL/GenBank/DDBJ databases">
        <title>Kefir isolates.</title>
        <authorList>
            <person name="Marcisauskas S."/>
            <person name="Kim Y."/>
            <person name="Blasche S."/>
        </authorList>
    </citation>
    <scope>NUCLEOTIDE SEQUENCE [LARGE SCALE GENOMIC DNA]</scope>
    <source>
        <strain evidence="3 4">OG2</strain>
    </source>
</reference>
<dbReference type="GO" id="GO:2001069">
    <property type="term" value="F:glycogen binding"/>
    <property type="evidence" value="ECO:0007669"/>
    <property type="project" value="TreeGrafter"/>
</dbReference>
<organism evidence="3 4">
    <name type="scientific">Maudiozyma exigua</name>
    <name type="common">Yeast</name>
    <name type="synonym">Kazachstania exigua</name>
    <dbReference type="NCBI Taxonomy" id="34358"/>
    <lineage>
        <taxon>Eukaryota</taxon>
        <taxon>Fungi</taxon>
        <taxon>Dikarya</taxon>
        <taxon>Ascomycota</taxon>
        <taxon>Saccharomycotina</taxon>
        <taxon>Saccharomycetes</taxon>
        <taxon>Saccharomycetales</taxon>
        <taxon>Saccharomycetaceae</taxon>
        <taxon>Maudiozyma</taxon>
    </lineage>
</organism>
<dbReference type="OrthoDB" id="4064653at2759"/>
<dbReference type="PANTHER" id="PTHR12307:SF36">
    <property type="entry name" value="GLYCOGEN-BINDING SUBUNIT 76A"/>
    <property type="match status" value="1"/>
</dbReference>
<dbReference type="InterPro" id="IPR050782">
    <property type="entry name" value="PP1_regulatory_subunit_3"/>
</dbReference>
<sequence length="465" mass="55178">MKEIDDTSLGGVSLQYMNDRTNEINEDQLLANKTRMMSKTTDSIRRPNYNTDFDLPHASRIKRSMSMPFMIKSILSKPTPTFNRRTKKKHVRSKSVHFDEKLPIKLYQLDDRPRIISDENSYDTGKVNFDKTKPLGRINSQEYYEEDEFQDNNNSMMMESSENNGFYDFNFPIFDYEQGLQDVRINYFFNHTKNDLYLQELHLEFLKQTQDWVLKGIVSVRNIFFEKFVVVRYTTNNWKNSTDISGNYLRSGNNYDFFEFQINKLVDLINYDYDKHSINLEFCINYQTTDSNHQGLEYWDNNNDKNYRMRLVVGKELNVRAKEEDDIKKIEKRFMNWNLSYTDDNSSRNNNNNSSNKSRQNQNTINSNKKSIKSLLNENSDSDSDLDSLEFDFDEKFRSGSKNNHKNNHSDTFSSGLKNNFSMDNNFGNIRRKKVTDNFNSNDILQSAMNQYPFKQYNFKNSFNS</sequence>
<gene>
    <name evidence="3" type="ORF">C6P45_005314</name>
</gene>
<dbReference type="GO" id="GO:0005979">
    <property type="term" value="P:regulation of glycogen biosynthetic process"/>
    <property type="evidence" value="ECO:0007669"/>
    <property type="project" value="TreeGrafter"/>
</dbReference>
<protein>
    <recommendedName>
        <fullName evidence="2">CBM21 domain-containing protein</fullName>
    </recommendedName>
</protein>
<dbReference type="GO" id="GO:0008157">
    <property type="term" value="F:protein phosphatase 1 binding"/>
    <property type="evidence" value="ECO:0007669"/>
    <property type="project" value="TreeGrafter"/>
</dbReference>
<name>A0A9P7BCW1_MAUEX</name>
<feature type="domain" description="CBM21" evidence="2">
    <location>
        <begin position="191"/>
        <end position="310"/>
    </location>
</feature>
<evidence type="ECO:0000259" key="2">
    <source>
        <dbReference type="PROSITE" id="PS51159"/>
    </source>
</evidence>
<dbReference type="Gene3D" id="2.60.40.2440">
    <property type="entry name" value="Carbohydrate binding type-21 domain"/>
    <property type="match status" value="1"/>
</dbReference>
<evidence type="ECO:0000313" key="4">
    <source>
        <dbReference type="Proteomes" id="UP000750334"/>
    </source>
</evidence>
<feature type="compositionally biased region" description="Low complexity" evidence="1">
    <location>
        <begin position="347"/>
        <end position="363"/>
    </location>
</feature>
<feature type="region of interest" description="Disordered" evidence="1">
    <location>
        <begin position="341"/>
        <end position="364"/>
    </location>
</feature>